<dbReference type="eggNOG" id="KOG2888">
    <property type="taxonomic scope" value="Eukaryota"/>
</dbReference>
<dbReference type="PaxDb" id="6239-Y108G3AL.2"/>
<keyword evidence="6 7" id="KW-0539">Nucleus</keyword>
<dbReference type="PeptideAtlas" id="Q95Y35"/>
<dbReference type="EMBL" id="BX284605">
    <property type="protein sequence ID" value="CCD74337.1"/>
    <property type="molecule type" value="Genomic_DNA"/>
</dbReference>
<dbReference type="InterPro" id="IPR005037">
    <property type="entry name" value="PRP38"/>
</dbReference>
<keyword evidence="5 7" id="KW-0508">mRNA splicing</keyword>
<dbReference type="OMA" id="NVKESYY"/>
<dbReference type="OrthoDB" id="3881at2759"/>
<reference evidence="9 10" key="1">
    <citation type="journal article" date="1998" name="Science">
        <title>Genome sequence of the nematode C. elegans: a platform for investigating biology.</title>
        <authorList>
            <consortium name="The C. elegans sequencing consortium"/>
            <person name="Sulson J.E."/>
            <person name="Waterston R."/>
        </authorList>
    </citation>
    <scope>NUCLEOTIDE SEQUENCE [LARGE SCALE GENOMIC DNA]</scope>
    <source>
        <strain evidence="9 10">Bristol N2</strain>
    </source>
</reference>
<keyword evidence="3 7" id="KW-0507">mRNA processing</keyword>
<dbReference type="HOGENOM" id="CLU_034151_0_0_1"/>
<name>Q95Y35_CAEEL</name>
<dbReference type="GeneID" id="178546"/>
<evidence type="ECO:0000256" key="6">
    <source>
        <dbReference type="ARBA" id="ARBA00023242"/>
    </source>
</evidence>
<dbReference type="PANTHER" id="PTHR23142">
    <property type="entry name" value="PRE-MRNA-SPLICING FACTOR 38A-RELATED"/>
    <property type="match status" value="1"/>
</dbReference>
<feature type="compositionally biased region" description="Basic residues" evidence="8">
    <location>
        <begin position="280"/>
        <end position="304"/>
    </location>
</feature>
<dbReference type="Bgee" id="WBGene00022434">
    <property type="expression patterns" value="Expressed in embryo and 4 other cell types or tissues"/>
</dbReference>
<evidence type="ECO:0000256" key="4">
    <source>
        <dbReference type="ARBA" id="ARBA00022728"/>
    </source>
</evidence>
<dbReference type="SMR" id="Q95Y35"/>
<dbReference type="Proteomes" id="UP000001940">
    <property type="component" value="Chromosome V"/>
</dbReference>
<organism evidence="9 10">
    <name type="scientific">Caenorhabditis elegans</name>
    <dbReference type="NCBI Taxonomy" id="6239"/>
    <lineage>
        <taxon>Eukaryota</taxon>
        <taxon>Metazoa</taxon>
        <taxon>Ecdysozoa</taxon>
        <taxon>Nematoda</taxon>
        <taxon>Chromadorea</taxon>
        <taxon>Rhabditida</taxon>
        <taxon>Rhabditina</taxon>
        <taxon>Rhabditomorpha</taxon>
        <taxon>Rhabditoidea</taxon>
        <taxon>Rhabditidae</taxon>
        <taxon>Peloderinae</taxon>
        <taxon>Caenorhabditis</taxon>
    </lineage>
</organism>
<dbReference type="PhylomeDB" id="Q95Y35"/>
<evidence type="ECO:0000256" key="7">
    <source>
        <dbReference type="RuleBase" id="RU367025"/>
    </source>
</evidence>
<feature type="region of interest" description="Disordered" evidence="8">
    <location>
        <begin position="249"/>
        <end position="327"/>
    </location>
</feature>
<evidence type="ECO:0000313" key="9">
    <source>
        <dbReference type="EMBL" id="CCD74337.1"/>
    </source>
</evidence>
<evidence type="ECO:0000256" key="8">
    <source>
        <dbReference type="SAM" id="MobiDB-lite"/>
    </source>
</evidence>
<comment type="subcellular location">
    <subcellularLocation>
        <location evidence="1 7">Nucleus</location>
    </subcellularLocation>
</comment>
<evidence type="ECO:0000313" key="10">
    <source>
        <dbReference type="Proteomes" id="UP000001940"/>
    </source>
</evidence>
<feature type="region of interest" description="Disordered" evidence="8">
    <location>
        <begin position="25"/>
        <end position="48"/>
    </location>
</feature>
<evidence type="ECO:0000256" key="1">
    <source>
        <dbReference type="ARBA" id="ARBA00004123"/>
    </source>
</evidence>
<keyword evidence="4 7" id="KW-0747">Spliceosome</keyword>
<dbReference type="InParanoid" id="Q95Y35"/>
<dbReference type="FunCoup" id="Q95Y35">
    <property type="interactions" value="419"/>
</dbReference>
<dbReference type="PRO" id="PR:Q95Y35"/>
<dbReference type="Pfam" id="PF03371">
    <property type="entry name" value="PRP38"/>
    <property type="match status" value="1"/>
</dbReference>
<dbReference type="GO" id="GO:0071011">
    <property type="term" value="C:precatalytic spliceosome"/>
    <property type="evidence" value="ECO:0000318"/>
    <property type="project" value="GO_Central"/>
</dbReference>
<dbReference type="GO" id="GO:0000398">
    <property type="term" value="P:mRNA splicing, via spliceosome"/>
    <property type="evidence" value="ECO:0007669"/>
    <property type="project" value="UniProtKB-UniRule"/>
</dbReference>
<comment type="similarity">
    <text evidence="2 7">Belongs to the PRP38 family.</text>
</comment>
<accession>Q95Y35</accession>
<dbReference type="KEGG" id="cel:CELE_Y108G3AL.2"/>
<evidence type="ECO:0000256" key="3">
    <source>
        <dbReference type="ARBA" id="ARBA00022664"/>
    </source>
</evidence>
<proteinExistence type="inferred from homology"/>
<dbReference type="STRING" id="6239.Y108G3AL.2.1"/>
<dbReference type="UCSC" id="Y108G3AL.2">
    <property type="organism name" value="c. elegans"/>
</dbReference>
<evidence type="ECO:0000256" key="2">
    <source>
        <dbReference type="ARBA" id="ARBA00006164"/>
    </source>
</evidence>
<dbReference type="CTD" id="178546"/>
<dbReference type="WormBase" id="Y108G3AL.2">
    <property type="protein sequence ID" value="CE26040"/>
    <property type="gene ID" value="WBGene00022434"/>
</dbReference>
<keyword evidence="10" id="KW-1185">Reference proteome</keyword>
<comment type="function">
    <text evidence="7">Required for pre-mRNA splicing.</text>
</comment>
<dbReference type="RefSeq" id="NP_503148.1">
    <property type="nucleotide sequence ID" value="NM_070747.3"/>
</dbReference>
<evidence type="ECO:0000256" key="5">
    <source>
        <dbReference type="ARBA" id="ARBA00023187"/>
    </source>
</evidence>
<feature type="compositionally biased region" description="Acidic residues" evidence="8">
    <location>
        <begin position="35"/>
        <end position="44"/>
    </location>
</feature>
<dbReference type="AlphaFoldDB" id="Q95Y35"/>
<evidence type="ECO:0000313" key="11">
    <source>
        <dbReference type="WormBase" id="Y108G3AL.2"/>
    </source>
</evidence>
<protein>
    <recommendedName>
        <fullName evidence="7">Pre-mRNA-splicing factor 38</fullName>
    </recommendedName>
</protein>
<gene>
    <name evidence="9" type="ORF">CELE_Y108G3AL.2</name>
    <name evidence="9 11" type="ORF">Y108G3AL.2</name>
</gene>
<dbReference type="AGR" id="WB:WBGene00022434"/>
<sequence length="327" mass="38186">MDTVQAIIQQQIEAGTFLQSVQQGQQTQQDQANYGEEEEYEDEEGTYKGKRSNTLPVWGNKVTMNLNTLVLENIRESYYYKNNLVEIDNFQTLIEQIFYQVKHLEPWEKGTRRLQGMTGMCGGVRGVGAGGVVSSAYCLLYRLFNLKISRKQLISMLNSRQSVYIRGLGFMYIRYTQPPADLWYWLEPYLDDDREIDPRSGGGDLMTFGQLVRTMINKLDWYGTLFPRIPVPIQKDIDEKFSERKKQQLLEEEEWNGAENSMKGAEEEEKKEEKSLPKVSKCKHHLRHHHCRKHRKNCPAKAKRLREEKEKQQQNDVEMGETSSKTN</sequence>